<evidence type="ECO:0000313" key="4">
    <source>
        <dbReference type="Proteomes" id="UP000610960"/>
    </source>
</evidence>
<keyword evidence="2" id="KW-0812">Transmembrane</keyword>
<accession>A0A830GVA4</accession>
<comment type="caution">
    <text evidence="3">The sequence shown here is derived from an EMBL/GenBank/DDBJ whole genome shotgun (WGS) entry which is preliminary data.</text>
</comment>
<proteinExistence type="inferred from homology"/>
<reference evidence="3" key="1">
    <citation type="journal article" date="2014" name="Int. J. Syst. Evol. Microbiol.">
        <title>Complete genome sequence of Corynebacterium casei LMG S-19264T (=DSM 44701T), isolated from a smear-ripened cheese.</title>
        <authorList>
            <consortium name="US DOE Joint Genome Institute (JGI-PGF)"/>
            <person name="Walter F."/>
            <person name="Albersmeier A."/>
            <person name="Kalinowski J."/>
            <person name="Ruckert C."/>
        </authorList>
    </citation>
    <scope>NUCLEOTIDE SEQUENCE</scope>
    <source>
        <strain evidence="3">JCM 10088</strain>
    </source>
</reference>
<name>A0A830GVA4_9CREN</name>
<evidence type="ECO:0000256" key="2">
    <source>
        <dbReference type="SAM" id="Phobius"/>
    </source>
</evidence>
<dbReference type="OrthoDB" id="7820at2157"/>
<dbReference type="AlphaFoldDB" id="A0A830GVA4"/>
<dbReference type="EMBL" id="BMNL01000003">
    <property type="protein sequence ID" value="GGP21924.1"/>
    <property type="molecule type" value="Genomic_DNA"/>
</dbReference>
<dbReference type="InterPro" id="IPR050682">
    <property type="entry name" value="ModA/WtpA"/>
</dbReference>
<dbReference type="PANTHER" id="PTHR30632">
    <property type="entry name" value="MOLYBDATE-BINDING PERIPLASMIC PROTEIN"/>
    <property type="match status" value="1"/>
</dbReference>
<dbReference type="PANTHER" id="PTHR30632:SF16">
    <property type="entry name" value="MOLYBDATE_TUNGSTATE-BINDING PROTEIN WTPA"/>
    <property type="match status" value="1"/>
</dbReference>
<protein>
    <submittedName>
        <fullName evidence="3">Tungstate ABC transporter substrate-binding protein WtpA</fullName>
    </submittedName>
</protein>
<evidence type="ECO:0000313" key="3">
    <source>
        <dbReference type="EMBL" id="GGP21924.1"/>
    </source>
</evidence>
<dbReference type="Gene3D" id="3.40.190.10">
    <property type="entry name" value="Periplasmic binding protein-like II"/>
    <property type="match status" value="2"/>
</dbReference>
<dbReference type="RefSeq" id="WP_188596833.1">
    <property type="nucleotide sequence ID" value="NZ_BMNL01000003.1"/>
</dbReference>
<keyword evidence="4" id="KW-1185">Reference proteome</keyword>
<comment type="similarity">
    <text evidence="1">Belongs to the bacterial solute-binding protein 1 family. WtpA subfamily.</text>
</comment>
<feature type="transmembrane region" description="Helical" evidence="2">
    <location>
        <begin position="6"/>
        <end position="27"/>
    </location>
</feature>
<sequence length="374" mass="40183">MASKSIVLGVVLLVVGLVVGLAVGYLISPRSAKPVQTTTSSPGAFNIGAAGTLKFAFGDLLNIYKQLYPSVTTGVPLFKGSGEVMSDENATKVYSLVASADTTTIPKVLFPVNLTNYEIAFGSTQMVILVNLNTTVGKEAYNLWLQTDNSSSSPYWKQIFELLMEPGVVVGVSNPFTDPSGYQAICVTKLAGLTYFDNSSLVYDTLYYYGGQPLNPNKIYMENTEVDLVTLMESGKIDFILSAYMSNALPTHAAVPTIGIITLPDQINLGNLSMVNYYHSVNVTWTENGVTKTFQCNPVVYTASIPYAAPNSQAAINFMLLLFSPEGQSILRSNGITPILPGVVYGNYGSVPPQLKPFTVPLSDVPALSSIFPQ</sequence>
<reference evidence="3" key="2">
    <citation type="submission" date="2020-09" db="EMBL/GenBank/DDBJ databases">
        <authorList>
            <person name="Sun Q."/>
            <person name="Ohkuma M."/>
        </authorList>
    </citation>
    <scope>NUCLEOTIDE SEQUENCE</scope>
    <source>
        <strain evidence="3">JCM 10088</strain>
    </source>
</reference>
<evidence type="ECO:0000256" key="1">
    <source>
        <dbReference type="ARBA" id="ARBA00009438"/>
    </source>
</evidence>
<dbReference type="SUPFAM" id="SSF53850">
    <property type="entry name" value="Periplasmic binding protein-like II"/>
    <property type="match status" value="1"/>
</dbReference>
<gene>
    <name evidence="3" type="ORF">GCM10007981_15710</name>
</gene>
<dbReference type="GO" id="GO:0015689">
    <property type="term" value="P:molybdate ion transport"/>
    <property type="evidence" value="ECO:0007669"/>
    <property type="project" value="TreeGrafter"/>
</dbReference>
<dbReference type="Pfam" id="PF13531">
    <property type="entry name" value="SBP_bac_11"/>
    <property type="match status" value="1"/>
</dbReference>
<organism evidence="3 4">
    <name type="scientific">Thermocladium modestius</name>
    <dbReference type="NCBI Taxonomy" id="62609"/>
    <lineage>
        <taxon>Archaea</taxon>
        <taxon>Thermoproteota</taxon>
        <taxon>Thermoprotei</taxon>
        <taxon>Thermoproteales</taxon>
        <taxon>Thermoproteaceae</taxon>
        <taxon>Thermocladium</taxon>
    </lineage>
</organism>
<dbReference type="Proteomes" id="UP000610960">
    <property type="component" value="Unassembled WGS sequence"/>
</dbReference>
<keyword evidence="2" id="KW-0472">Membrane</keyword>
<keyword evidence="2" id="KW-1133">Transmembrane helix</keyword>
<dbReference type="GO" id="GO:0030973">
    <property type="term" value="F:molybdate ion binding"/>
    <property type="evidence" value="ECO:0007669"/>
    <property type="project" value="TreeGrafter"/>
</dbReference>